<dbReference type="KEGG" id="psco:LY89DRAFT_3976"/>
<dbReference type="OrthoDB" id="5431013at2759"/>
<dbReference type="RefSeq" id="XP_018078178.1">
    <property type="nucleotide sequence ID" value="XM_018207243.1"/>
</dbReference>
<proteinExistence type="predicted"/>
<protein>
    <recommendedName>
        <fullName evidence="3">Fungal N-terminal domain-containing protein</fullName>
    </recommendedName>
</protein>
<name>A0A194XUD4_MOLSC</name>
<organism evidence="1 2">
    <name type="scientific">Mollisia scopiformis</name>
    <name type="common">Conifer needle endophyte fungus</name>
    <name type="synonym">Phialocephala scopiformis</name>
    <dbReference type="NCBI Taxonomy" id="149040"/>
    <lineage>
        <taxon>Eukaryota</taxon>
        <taxon>Fungi</taxon>
        <taxon>Dikarya</taxon>
        <taxon>Ascomycota</taxon>
        <taxon>Pezizomycotina</taxon>
        <taxon>Leotiomycetes</taxon>
        <taxon>Helotiales</taxon>
        <taxon>Mollisiaceae</taxon>
        <taxon>Mollisia</taxon>
    </lineage>
</organism>
<accession>A0A194XUD4</accession>
<dbReference type="Proteomes" id="UP000070700">
    <property type="component" value="Unassembled WGS sequence"/>
</dbReference>
<reference evidence="1 2" key="1">
    <citation type="submission" date="2015-10" db="EMBL/GenBank/DDBJ databases">
        <title>Full genome of DAOMC 229536 Phialocephala scopiformis, a fungal endophyte of spruce producing the potent anti-insectan compound rugulosin.</title>
        <authorList>
            <consortium name="DOE Joint Genome Institute"/>
            <person name="Walker A.K."/>
            <person name="Frasz S.L."/>
            <person name="Seifert K.A."/>
            <person name="Miller J.D."/>
            <person name="Mondo S.J."/>
            <person name="Labutti K."/>
            <person name="Lipzen A."/>
            <person name="Dockter R."/>
            <person name="Kennedy M."/>
            <person name="Grigoriev I.V."/>
            <person name="Spatafora J.W."/>
        </authorList>
    </citation>
    <scope>NUCLEOTIDE SEQUENCE [LARGE SCALE GENOMIC DNA]</scope>
    <source>
        <strain evidence="1 2">CBS 120377</strain>
    </source>
</reference>
<sequence length="288" mass="32457">MAEVSGAAVSIPGVVDFGLQLATTIHTYVEAVWEAKDRLRDVAIDINSTASTLKQLQALIDADRVQVTKVFKDEGLQEVRDLATSLKKVYSLIVILLTKAGTPESRGKVLAESVNPVVLNTSVLTRHMRWSWLAPRGKRVQVQLRLLKTKLLLNLQLANLARVQLGLPERQPGSFQEELILRALSLKLRKKELRSFRNLVAKYQVKVDESDVSSIYSVDSIKSARPEEVDDVIVIEEEKLTESKNERNRMSLSLVNQLPPRRLTARVPLPHQSQMKQSLKWIIRTVSL</sequence>
<dbReference type="GeneID" id="28816969"/>
<keyword evidence="2" id="KW-1185">Reference proteome</keyword>
<dbReference type="InParanoid" id="A0A194XUD4"/>
<evidence type="ECO:0008006" key="3">
    <source>
        <dbReference type="Google" id="ProtNLM"/>
    </source>
</evidence>
<dbReference type="AlphaFoldDB" id="A0A194XUD4"/>
<gene>
    <name evidence="1" type="ORF">LY89DRAFT_3976</name>
</gene>
<evidence type="ECO:0000313" key="2">
    <source>
        <dbReference type="Proteomes" id="UP000070700"/>
    </source>
</evidence>
<evidence type="ECO:0000313" key="1">
    <source>
        <dbReference type="EMBL" id="KUJ23823.1"/>
    </source>
</evidence>
<dbReference type="EMBL" id="KQ947404">
    <property type="protein sequence ID" value="KUJ23823.1"/>
    <property type="molecule type" value="Genomic_DNA"/>
</dbReference>